<evidence type="ECO:0000313" key="2">
    <source>
        <dbReference type="EMBL" id="CAD7659437.1"/>
    </source>
</evidence>
<evidence type="ECO:0000313" key="3">
    <source>
        <dbReference type="Proteomes" id="UP000728032"/>
    </source>
</evidence>
<dbReference type="OrthoDB" id="6482966at2759"/>
<dbReference type="InterPro" id="IPR002347">
    <property type="entry name" value="SDR_fam"/>
</dbReference>
<dbReference type="SUPFAM" id="SSF51735">
    <property type="entry name" value="NAD(P)-binding Rossmann-fold domains"/>
    <property type="match status" value="1"/>
</dbReference>
<dbReference type="PANTHER" id="PTHR43157:SF73">
    <property type="entry name" value="WW DOMAIN-CONTAINING OXIDOREDUCTASE-LIKE PROTEIN"/>
    <property type="match status" value="1"/>
</dbReference>
<gene>
    <name evidence="2" type="ORF">ONB1V03_LOCUS16033</name>
</gene>
<name>A0A7R9MGG6_9ACAR</name>
<dbReference type="Gene3D" id="3.40.50.720">
    <property type="entry name" value="NAD(P)-binding Rossmann-like Domain"/>
    <property type="match status" value="1"/>
</dbReference>
<keyword evidence="1" id="KW-0560">Oxidoreductase</keyword>
<accession>A0A7R9MGG6</accession>
<dbReference type="GO" id="GO:0016491">
    <property type="term" value="F:oxidoreductase activity"/>
    <property type="evidence" value="ECO:0007669"/>
    <property type="project" value="UniProtKB-KW"/>
</dbReference>
<organism evidence="2">
    <name type="scientific">Oppiella nova</name>
    <dbReference type="NCBI Taxonomy" id="334625"/>
    <lineage>
        <taxon>Eukaryota</taxon>
        <taxon>Metazoa</taxon>
        <taxon>Ecdysozoa</taxon>
        <taxon>Arthropoda</taxon>
        <taxon>Chelicerata</taxon>
        <taxon>Arachnida</taxon>
        <taxon>Acari</taxon>
        <taxon>Acariformes</taxon>
        <taxon>Sarcoptiformes</taxon>
        <taxon>Oribatida</taxon>
        <taxon>Brachypylina</taxon>
        <taxon>Oppioidea</taxon>
        <taxon>Oppiidae</taxon>
        <taxon>Oppiella</taxon>
    </lineage>
</organism>
<dbReference type="EMBL" id="CAJPVJ010017394">
    <property type="protein sequence ID" value="CAG2176599.1"/>
    <property type="molecule type" value="Genomic_DNA"/>
</dbReference>
<protein>
    <submittedName>
        <fullName evidence="2">Uncharacterized protein</fullName>
    </submittedName>
</protein>
<dbReference type="AlphaFoldDB" id="A0A7R9MGG6"/>
<reference evidence="2" key="1">
    <citation type="submission" date="2020-11" db="EMBL/GenBank/DDBJ databases">
        <authorList>
            <person name="Tran Van P."/>
        </authorList>
    </citation>
    <scope>NUCLEOTIDE SEQUENCE</scope>
</reference>
<dbReference type="PRINTS" id="PR00081">
    <property type="entry name" value="GDHRDH"/>
</dbReference>
<sequence length="198" mass="22088">MNVPQSQTEDGFEMHFGVNHLGHFLLTMHLLPLLKRSPKARVVNVSSSGHLVGNIDFDNINLRNGAYSSYKAYPQSKLANVLFTRELARRLGTGSNINTYSLHPGGVYTELQRYSFGSIGHKVMKSLLLSAEQGAQTQIYCAIDENLDNESGHYYADCQRIDSMISTATDDKVAEKLWELSCDLVGLEDHLRIPAVRT</sequence>
<dbReference type="EMBL" id="OC932219">
    <property type="protein sequence ID" value="CAD7659437.1"/>
    <property type="molecule type" value="Genomic_DNA"/>
</dbReference>
<dbReference type="InterPro" id="IPR036291">
    <property type="entry name" value="NAD(P)-bd_dom_sf"/>
</dbReference>
<dbReference type="Pfam" id="PF00106">
    <property type="entry name" value="adh_short"/>
    <property type="match status" value="1"/>
</dbReference>
<evidence type="ECO:0000256" key="1">
    <source>
        <dbReference type="ARBA" id="ARBA00023002"/>
    </source>
</evidence>
<keyword evidence="3" id="KW-1185">Reference proteome</keyword>
<dbReference type="PANTHER" id="PTHR43157">
    <property type="entry name" value="PHOSPHATIDYLINOSITOL-GLYCAN BIOSYNTHESIS CLASS F PROTEIN-RELATED"/>
    <property type="match status" value="1"/>
</dbReference>
<proteinExistence type="predicted"/>
<dbReference type="Proteomes" id="UP000728032">
    <property type="component" value="Unassembled WGS sequence"/>
</dbReference>